<comment type="function">
    <text evidence="3 14 16">Endonuclease that specifically degrades the RNA of RNA-DNA hybrids.</text>
</comment>
<dbReference type="Gene3D" id="3.30.420.10">
    <property type="entry name" value="Ribonuclease H-like superfamily/Ribonuclease H"/>
    <property type="match status" value="1"/>
</dbReference>
<dbReference type="CDD" id="cd07182">
    <property type="entry name" value="RNase_HII_bacteria_HII_like"/>
    <property type="match status" value="1"/>
</dbReference>
<evidence type="ECO:0000256" key="13">
    <source>
        <dbReference type="ARBA" id="ARBA00023211"/>
    </source>
</evidence>
<feature type="binding site" evidence="14 15">
    <location>
        <position position="79"/>
    </location>
    <ligand>
        <name>a divalent metal cation</name>
        <dbReference type="ChEBI" id="CHEBI:60240"/>
    </ligand>
</feature>
<keyword evidence="8 14" id="KW-0963">Cytoplasm</keyword>
<dbReference type="InterPro" id="IPR022898">
    <property type="entry name" value="RNase_HII"/>
</dbReference>
<evidence type="ECO:0000256" key="15">
    <source>
        <dbReference type="PROSITE-ProRule" id="PRU01319"/>
    </source>
</evidence>
<proteinExistence type="inferred from homology"/>
<dbReference type="EMBL" id="SOPW01000004">
    <property type="protein sequence ID" value="TFB23228.1"/>
    <property type="molecule type" value="Genomic_DNA"/>
</dbReference>
<comment type="similarity">
    <text evidence="5 14 16">Belongs to the RNase HII family.</text>
</comment>
<evidence type="ECO:0000256" key="5">
    <source>
        <dbReference type="ARBA" id="ARBA00007383"/>
    </source>
</evidence>
<dbReference type="GO" id="GO:0030145">
    <property type="term" value="F:manganese ion binding"/>
    <property type="evidence" value="ECO:0007669"/>
    <property type="project" value="UniProtKB-UniRule"/>
</dbReference>
<dbReference type="NCBIfam" id="NF000595">
    <property type="entry name" value="PRK00015.1-3"/>
    <property type="match status" value="1"/>
</dbReference>
<evidence type="ECO:0000259" key="17">
    <source>
        <dbReference type="PROSITE" id="PS51975"/>
    </source>
</evidence>
<protein>
    <recommendedName>
        <fullName evidence="7 14">Ribonuclease HII</fullName>
        <shortName evidence="14">RNase HII</shortName>
        <ecNumber evidence="6 14">3.1.26.4</ecNumber>
    </recommendedName>
</protein>
<dbReference type="GO" id="GO:0006298">
    <property type="term" value="P:mismatch repair"/>
    <property type="evidence" value="ECO:0007669"/>
    <property type="project" value="TreeGrafter"/>
</dbReference>
<keyword evidence="11 14" id="KW-0255">Endonuclease</keyword>
<dbReference type="PANTHER" id="PTHR10954">
    <property type="entry name" value="RIBONUCLEASE H2 SUBUNIT A"/>
    <property type="match status" value="1"/>
</dbReference>
<feature type="binding site" evidence="14 15">
    <location>
        <position position="170"/>
    </location>
    <ligand>
        <name>a divalent metal cation</name>
        <dbReference type="ChEBI" id="CHEBI:60240"/>
    </ligand>
</feature>
<dbReference type="Proteomes" id="UP000297975">
    <property type="component" value="Unassembled WGS sequence"/>
</dbReference>
<evidence type="ECO:0000313" key="19">
    <source>
        <dbReference type="Proteomes" id="UP000297975"/>
    </source>
</evidence>
<dbReference type="GO" id="GO:0032299">
    <property type="term" value="C:ribonuclease H2 complex"/>
    <property type="evidence" value="ECO:0007669"/>
    <property type="project" value="TreeGrafter"/>
</dbReference>
<dbReference type="InterPro" id="IPR012337">
    <property type="entry name" value="RNaseH-like_sf"/>
</dbReference>
<evidence type="ECO:0000256" key="7">
    <source>
        <dbReference type="ARBA" id="ARBA00019179"/>
    </source>
</evidence>
<dbReference type="HAMAP" id="MF_00052_B">
    <property type="entry name" value="RNase_HII_B"/>
    <property type="match status" value="1"/>
</dbReference>
<organism evidence="18 19">
    <name type="scientific">Filobacillus milosensis</name>
    <dbReference type="NCBI Taxonomy" id="94137"/>
    <lineage>
        <taxon>Bacteria</taxon>
        <taxon>Bacillati</taxon>
        <taxon>Bacillota</taxon>
        <taxon>Bacilli</taxon>
        <taxon>Bacillales</taxon>
        <taxon>Bacillaceae</taxon>
        <taxon>Filobacillus</taxon>
    </lineage>
</organism>
<comment type="cofactor">
    <cofactor evidence="14 15">
        <name>Mn(2+)</name>
        <dbReference type="ChEBI" id="CHEBI:29035"/>
    </cofactor>
    <cofactor evidence="14 15">
        <name>Mg(2+)</name>
        <dbReference type="ChEBI" id="CHEBI:18420"/>
    </cofactor>
    <text evidence="14 15">Manganese or magnesium. Binds 1 divalent metal ion per monomer in the absence of substrate. May bind a second metal ion after substrate binding.</text>
</comment>
<evidence type="ECO:0000313" key="18">
    <source>
        <dbReference type="EMBL" id="TFB23228.1"/>
    </source>
</evidence>
<evidence type="ECO:0000256" key="14">
    <source>
        <dbReference type="HAMAP-Rule" id="MF_00052"/>
    </source>
</evidence>
<dbReference type="OrthoDB" id="9803420at2"/>
<comment type="cofactor">
    <cofactor evidence="2">
        <name>Mg(2+)</name>
        <dbReference type="ChEBI" id="CHEBI:18420"/>
    </cofactor>
</comment>
<evidence type="ECO:0000256" key="9">
    <source>
        <dbReference type="ARBA" id="ARBA00022722"/>
    </source>
</evidence>
<dbReference type="InterPro" id="IPR024567">
    <property type="entry name" value="RNase_HII/HIII_dom"/>
</dbReference>
<dbReference type="Pfam" id="PF01351">
    <property type="entry name" value="RNase_HII"/>
    <property type="match status" value="1"/>
</dbReference>
<dbReference type="PROSITE" id="PS51975">
    <property type="entry name" value="RNASE_H_2"/>
    <property type="match status" value="1"/>
</dbReference>
<dbReference type="InterPro" id="IPR001352">
    <property type="entry name" value="RNase_HII/HIII"/>
</dbReference>
<keyword evidence="12 14" id="KW-0378">Hydrolase</keyword>
<evidence type="ECO:0000256" key="6">
    <source>
        <dbReference type="ARBA" id="ARBA00012180"/>
    </source>
</evidence>
<dbReference type="GO" id="GO:0003723">
    <property type="term" value="F:RNA binding"/>
    <property type="evidence" value="ECO:0007669"/>
    <property type="project" value="UniProtKB-UniRule"/>
</dbReference>
<evidence type="ECO:0000256" key="16">
    <source>
        <dbReference type="RuleBase" id="RU003515"/>
    </source>
</evidence>
<evidence type="ECO:0000256" key="2">
    <source>
        <dbReference type="ARBA" id="ARBA00001946"/>
    </source>
</evidence>
<evidence type="ECO:0000256" key="1">
    <source>
        <dbReference type="ARBA" id="ARBA00000077"/>
    </source>
</evidence>
<dbReference type="AlphaFoldDB" id="A0A4Y8IRC7"/>
<evidence type="ECO:0000256" key="8">
    <source>
        <dbReference type="ARBA" id="ARBA00022490"/>
    </source>
</evidence>
<gene>
    <name evidence="14" type="primary">rnhB</name>
    <name evidence="18" type="ORF">E3U55_05265</name>
</gene>
<dbReference type="SUPFAM" id="SSF53098">
    <property type="entry name" value="Ribonuclease H-like"/>
    <property type="match status" value="1"/>
</dbReference>
<dbReference type="InterPro" id="IPR036397">
    <property type="entry name" value="RNaseH_sf"/>
</dbReference>
<evidence type="ECO:0000256" key="3">
    <source>
        <dbReference type="ARBA" id="ARBA00004065"/>
    </source>
</evidence>
<dbReference type="EC" id="3.1.26.4" evidence="6 14"/>
<dbReference type="GO" id="GO:0005737">
    <property type="term" value="C:cytoplasm"/>
    <property type="evidence" value="ECO:0007669"/>
    <property type="project" value="UniProtKB-SubCell"/>
</dbReference>
<evidence type="ECO:0000256" key="12">
    <source>
        <dbReference type="ARBA" id="ARBA00022801"/>
    </source>
</evidence>
<dbReference type="GO" id="GO:0043137">
    <property type="term" value="P:DNA replication, removal of RNA primer"/>
    <property type="evidence" value="ECO:0007669"/>
    <property type="project" value="TreeGrafter"/>
</dbReference>
<reference evidence="18 19" key="1">
    <citation type="submission" date="2019-03" db="EMBL/GenBank/DDBJ databases">
        <authorList>
            <person name="He R.-H."/>
        </authorList>
    </citation>
    <scope>NUCLEOTIDE SEQUENCE [LARGE SCALE GENOMIC DNA]</scope>
    <source>
        <strain evidence="19">SH 714</strain>
    </source>
</reference>
<dbReference type="PANTHER" id="PTHR10954:SF18">
    <property type="entry name" value="RIBONUCLEASE HII"/>
    <property type="match status" value="1"/>
</dbReference>
<feature type="domain" description="RNase H type-2" evidence="17">
    <location>
        <begin position="72"/>
        <end position="256"/>
    </location>
</feature>
<dbReference type="FunFam" id="3.30.420.10:FF:000006">
    <property type="entry name" value="Ribonuclease HII"/>
    <property type="match status" value="1"/>
</dbReference>
<comment type="catalytic activity">
    <reaction evidence="1 14 15 16">
        <text>Endonucleolytic cleavage to 5'-phosphomonoester.</text>
        <dbReference type="EC" id="3.1.26.4"/>
    </reaction>
</comment>
<comment type="caution">
    <text evidence="18">The sequence shown here is derived from an EMBL/GenBank/DDBJ whole genome shotgun (WGS) entry which is preliminary data.</text>
</comment>
<keyword evidence="19" id="KW-1185">Reference proteome</keyword>
<evidence type="ECO:0000256" key="10">
    <source>
        <dbReference type="ARBA" id="ARBA00022723"/>
    </source>
</evidence>
<keyword evidence="10 14" id="KW-0479">Metal-binding</keyword>
<accession>A0A4Y8IRC7</accession>
<feature type="binding site" evidence="14 15">
    <location>
        <position position="78"/>
    </location>
    <ligand>
        <name>a divalent metal cation</name>
        <dbReference type="ChEBI" id="CHEBI:60240"/>
    </ligand>
</feature>
<comment type="subcellular location">
    <subcellularLocation>
        <location evidence="4 14">Cytoplasm</location>
    </subcellularLocation>
</comment>
<dbReference type="RefSeq" id="WP_134339300.1">
    <property type="nucleotide sequence ID" value="NZ_SOPW01000004.1"/>
</dbReference>
<name>A0A4Y8IRC7_9BACI</name>
<dbReference type="NCBIfam" id="NF000594">
    <property type="entry name" value="PRK00015.1-1"/>
    <property type="match status" value="1"/>
</dbReference>
<dbReference type="GO" id="GO:0004523">
    <property type="term" value="F:RNA-DNA hybrid ribonuclease activity"/>
    <property type="evidence" value="ECO:0007669"/>
    <property type="project" value="UniProtKB-UniRule"/>
</dbReference>
<sequence length="256" mass="29306">MTKKETIAVIKKTLEEDQFSTNWFNRIIEDERKGVQQLIKKYSQEKEKETILHEQFIKMSELETALHYKGYQFISGIDEVGRGPLAGPVVAASVILPKDFYLPGLNDSKKLSHEQKEKFYRIIQEEALAVGVGEASAKEIDYYNIYQATKLAMTRSIESLNQKPDYLLIDAMSLENISIEQESIIKGDSKSISIAAASVIAKVTRDQWMAKIGEQYPMYQFENNSGYGTRAHLKALEEHGPTPYHRRSFEPVRQYT</sequence>
<evidence type="ECO:0000256" key="4">
    <source>
        <dbReference type="ARBA" id="ARBA00004496"/>
    </source>
</evidence>
<keyword evidence="13 14" id="KW-0464">Manganese</keyword>
<evidence type="ECO:0000256" key="11">
    <source>
        <dbReference type="ARBA" id="ARBA00022759"/>
    </source>
</evidence>
<keyword evidence="9 14" id="KW-0540">Nuclease</keyword>